<dbReference type="SUPFAM" id="SSF109604">
    <property type="entry name" value="HD-domain/PDEase-like"/>
    <property type="match status" value="1"/>
</dbReference>
<evidence type="ECO:0000313" key="3">
    <source>
        <dbReference type="EMBL" id="TYO96335.1"/>
    </source>
</evidence>
<dbReference type="Gene3D" id="1.10.3210.40">
    <property type="match status" value="1"/>
</dbReference>
<dbReference type="GO" id="GO:0031125">
    <property type="term" value="P:rRNA 3'-end processing"/>
    <property type="evidence" value="ECO:0007669"/>
    <property type="project" value="TreeGrafter"/>
</dbReference>
<evidence type="ECO:0000256" key="1">
    <source>
        <dbReference type="ARBA" id="ARBA00022801"/>
    </source>
</evidence>
<protein>
    <submittedName>
        <fullName evidence="3">3'-5' exoribonuclease</fullName>
    </submittedName>
</protein>
<name>A0A5D3WHY4_9BACT</name>
<comment type="caution">
    <text evidence="3">The sequence shown here is derived from an EMBL/GenBank/DDBJ whole genome shotgun (WGS) entry which is preliminary data.</text>
</comment>
<gene>
    <name evidence="3" type="ORF">EDC39_11440</name>
</gene>
<keyword evidence="1" id="KW-0378">Hydrolase</keyword>
<dbReference type="OrthoDB" id="5405115at2"/>
<dbReference type="PANTHER" id="PTHR37294:SF1">
    <property type="entry name" value="3'-5' EXORIBONUCLEASE YHAM"/>
    <property type="match status" value="1"/>
</dbReference>
<proteinExistence type="predicted"/>
<evidence type="ECO:0000313" key="4">
    <source>
        <dbReference type="Proteomes" id="UP000324159"/>
    </source>
</evidence>
<sequence>MLPIRTLIEKGRGTVRGLYRLRRPRLRHTRKGCPYVALELEDMSGRVPAYLWAPDSDTESLLQDLRCVEVVGAIRRRRDGIVLDVERIGDVQDRLGEVVRLIPQSVCPLPWLLYYLDAWVAHLTDPHLRQFTLNVLGDDGLAFLFVSAPASLRHHHAWPGGLLQHSLECVQSVFRHPQFGREQMECGMVAALFHDIGKVLTLTADMRRTSLGQTLDHDKLTLEVLAPHLKWLDRHRPAIAADLRYLLTWRKGRRDGRIPRLTMAEVVRSADRISAGLATQGQ</sequence>
<organism evidence="3 4">
    <name type="scientific">Geothermobacter ehrlichii</name>
    <dbReference type="NCBI Taxonomy" id="213224"/>
    <lineage>
        <taxon>Bacteria</taxon>
        <taxon>Pseudomonadati</taxon>
        <taxon>Thermodesulfobacteriota</taxon>
        <taxon>Desulfuromonadia</taxon>
        <taxon>Desulfuromonadales</taxon>
        <taxon>Geothermobacteraceae</taxon>
        <taxon>Geothermobacter</taxon>
    </lineage>
</organism>
<dbReference type="AlphaFoldDB" id="A0A5D3WHY4"/>
<reference evidence="3 4" key="1">
    <citation type="submission" date="2019-07" db="EMBL/GenBank/DDBJ databases">
        <title>Genomic Encyclopedia of Type Strains, Phase IV (KMG-IV): sequencing the most valuable type-strain genomes for metagenomic binning, comparative biology and taxonomic classification.</title>
        <authorList>
            <person name="Goeker M."/>
        </authorList>
    </citation>
    <scope>NUCLEOTIDE SEQUENCE [LARGE SCALE GENOMIC DNA]</scope>
    <source>
        <strain evidence="3 4">SS015</strain>
    </source>
</reference>
<dbReference type="InterPro" id="IPR050798">
    <property type="entry name" value="YhaM_exoribonuc/phosphodiest"/>
</dbReference>
<dbReference type="GO" id="GO:0016787">
    <property type="term" value="F:hydrolase activity"/>
    <property type="evidence" value="ECO:0007669"/>
    <property type="project" value="UniProtKB-KW"/>
</dbReference>
<evidence type="ECO:0000259" key="2">
    <source>
        <dbReference type="Pfam" id="PF01966"/>
    </source>
</evidence>
<accession>A0A5D3WHY4</accession>
<dbReference type="EMBL" id="VNIB01000014">
    <property type="protein sequence ID" value="TYO96335.1"/>
    <property type="molecule type" value="Genomic_DNA"/>
</dbReference>
<dbReference type="Pfam" id="PF01966">
    <property type="entry name" value="HD"/>
    <property type="match status" value="1"/>
</dbReference>
<feature type="domain" description="HD" evidence="2">
    <location>
        <begin position="164"/>
        <end position="275"/>
    </location>
</feature>
<dbReference type="PANTHER" id="PTHR37294">
    <property type="entry name" value="3'-5' EXORIBONUCLEASE YHAM"/>
    <property type="match status" value="1"/>
</dbReference>
<dbReference type="InterPro" id="IPR006674">
    <property type="entry name" value="HD_domain"/>
</dbReference>
<dbReference type="Proteomes" id="UP000324159">
    <property type="component" value="Unassembled WGS sequence"/>
</dbReference>
<keyword evidence="4" id="KW-1185">Reference proteome</keyword>
<dbReference type="RefSeq" id="WP_148896808.1">
    <property type="nucleotide sequence ID" value="NZ_VNIB01000014.1"/>
</dbReference>